<proteinExistence type="predicted"/>
<dbReference type="EMBL" id="JARKIB010000005">
    <property type="protein sequence ID" value="KAJ7779977.1"/>
    <property type="molecule type" value="Genomic_DNA"/>
</dbReference>
<comment type="caution">
    <text evidence="1">The sequence shown here is derived from an EMBL/GenBank/DDBJ whole genome shotgun (WGS) entry which is preliminary data.</text>
</comment>
<gene>
    <name evidence="1" type="ORF">B0H16DRAFT_1711207</name>
</gene>
<keyword evidence="2" id="KW-1185">Reference proteome</keyword>
<protein>
    <submittedName>
        <fullName evidence="1">Uncharacterized protein</fullName>
    </submittedName>
</protein>
<evidence type="ECO:0000313" key="2">
    <source>
        <dbReference type="Proteomes" id="UP001215598"/>
    </source>
</evidence>
<sequence>MSVNISSGVTERAPPFRRPPFFFGLSIALQALLPSAGRATPGALVSAAYDLHLRPGPTSPPSLRITTGDFFTSPSSCTICSAPAPLDAMELCASATRGGIRRRCLSTVRPSTLSLLEHCHHALNLLGALRALISAAHYLSVSIYKPPTLRSSRRPLLLTHHLPVPRAAVSAGATLPPSTPPPILLSHPLDVPANDGNAVKHHGNVSSPSVRVTTGLLLHVIITVGFQMKTLVSAIHELPFHQLGLFHLMQCGVLSSTPSVRMITAQYRLHLTLLPVILGITTRRSTSAIRLIAD</sequence>
<evidence type="ECO:0000313" key="1">
    <source>
        <dbReference type="EMBL" id="KAJ7779977.1"/>
    </source>
</evidence>
<dbReference type="Proteomes" id="UP001215598">
    <property type="component" value="Unassembled WGS sequence"/>
</dbReference>
<dbReference type="AlphaFoldDB" id="A0AAD7K7J3"/>
<accession>A0AAD7K7J3</accession>
<reference evidence="1" key="1">
    <citation type="submission" date="2023-03" db="EMBL/GenBank/DDBJ databases">
        <title>Massive genome expansion in bonnet fungi (Mycena s.s.) driven by repeated elements and novel gene families across ecological guilds.</title>
        <authorList>
            <consortium name="Lawrence Berkeley National Laboratory"/>
            <person name="Harder C.B."/>
            <person name="Miyauchi S."/>
            <person name="Viragh M."/>
            <person name="Kuo A."/>
            <person name="Thoen E."/>
            <person name="Andreopoulos B."/>
            <person name="Lu D."/>
            <person name="Skrede I."/>
            <person name="Drula E."/>
            <person name="Henrissat B."/>
            <person name="Morin E."/>
            <person name="Kohler A."/>
            <person name="Barry K."/>
            <person name="LaButti K."/>
            <person name="Morin E."/>
            <person name="Salamov A."/>
            <person name="Lipzen A."/>
            <person name="Mereny Z."/>
            <person name="Hegedus B."/>
            <person name="Baldrian P."/>
            <person name="Stursova M."/>
            <person name="Weitz H."/>
            <person name="Taylor A."/>
            <person name="Grigoriev I.V."/>
            <person name="Nagy L.G."/>
            <person name="Martin F."/>
            <person name="Kauserud H."/>
        </authorList>
    </citation>
    <scope>NUCLEOTIDE SEQUENCE</scope>
    <source>
        <strain evidence="1">CBHHK182m</strain>
    </source>
</reference>
<organism evidence="1 2">
    <name type="scientific">Mycena metata</name>
    <dbReference type="NCBI Taxonomy" id="1033252"/>
    <lineage>
        <taxon>Eukaryota</taxon>
        <taxon>Fungi</taxon>
        <taxon>Dikarya</taxon>
        <taxon>Basidiomycota</taxon>
        <taxon>Agaricomycotina</taxon>
        <taxon>Agaricomycetes</taxon>
        <taxon>Agaricomycetidae</taxon>
        <taxon>Agaricales</taxon>
        <taxon>Marasmiineae</taxon>
        <taxon>Mycenaceae</taxon>
        <taxon>Mycena</taxon>
    </lineage>
</organism>
<name>A0AAD7K7J3_9AGAR</name>